<keyword evidence="2" id="KW-1185">Reference proteome</keyword>
<sequence length="181" mass="20189">MNMHAVLEVVAFFVRVMRSVLNLDLNLNLLRCASATALLPAAYASTLSVPILHLLADTVISDEQNCGKFRSFNLERLELFLVRRLRCRFFAVPITCQVASMLPAARMGYRKSTVADRIGSDRSDPIRVNGADKDWTLRFLQKPVGAPKNFSTASKARRGGLDIAEQRVVRFALRPPGVESR</sequence>
<dbReference type="EMBL" id="LVLJ01003285">
    <property type="protein sequence ID" value="OAE22052.1"/>
    <property type="molecule type" value="Genomic_DNA"/>
</dbReference>
<name>A0A176VP24_MARPO</name>
<dbReference type="Proteomes" id="UP000077202">
    <property type="component" value="Unassembled WGS sequence"/>
</dbReference>
<protein>
    <submittedName>
        <fullName evidence="1">Uncharacterized protein</fullName>
    </submittedName>
</protein>
<comment type="caution">
    <text evidence="1">The sequence shown here is derived from an EMBL/GenBank/DDBJ whole genome shotgun (WGS) entry which is preliminary data.</text>
</comment>
<reference evidence="1" key="1">
    <citation type="submission" date="2016-03" db="EMBL/GenBank/DDBJ databases">
        <title>Mechanisms controlling the formation of the plant cell surface in tip-growing cells are functionally conserved among land plants.</title>
        <authorList>
            <person name="Honkanen S."/>
            <person name="Jones V.A."/>
            <person name="Morieri G."/>
            <person name="Champion C."/>
            <person name="Hetherington A.J."/>
            <person name="Kelly S."/>
            <person name="Saint-Marcoux D."/>
            <person name="Proust H."/>
            <person name="Prescott H."/>
            <person name="Dolan L."/>
        </authorList>
    </citation>
    <scope>NUCLEOTIDE SEQUENCE [LARGE SCALE GENOMIC DNA]</scope>
    <source>
        <tissue evidence="1">Whole gametophyte</tissue>
    </source>
</reference>
<proteinExistence type="predicted"/>
<organism evidence="1 2">
    <name type="scientific">Marchantia polymorpha subsp. ruderalis</name>
    <dbReference type="NCBI Taxonomy" id="1480154"/>
    <lineage>
        <taxon>Eukaryota</taxon>
        <taxon>Viridiplantae</taxon>
        <taxon>Streptophyta</taxon>
        <taxon>Embryophyta</taxon>
        <taxon>Marchantiophyta</taxon>
        <taxon>Marchantiopsida</taxon>
        <taxon>Marchantiidae</taxon>
        <taxon>Marchantiales</taxon>
        <taxon>Marchantiaceae</taxon>
        <taxon>Marchantia</taxon>
    </lineage>
</organism>
<dbReference type="AlphaFoldDB" id="A0A176VP24"/>
<gene>
    <name evidence="1" type="ORF">AXG93_3719s1320</name>
</gene>
<accession>A0A176VP24</accession>
<evidence type="ECO:0000313" key="1">
    <source>
        <dbReference type="EMBL" id="OAE22052.1"/>
    </source>
</evidence>
<evidence type="ECO:0000313" key="2">
    <source>
        <dbReference type="Proteomes" id="UP000077202"/>
    </source>
</evidence>